<proteinExistence type="predicted"/>
<accession>A0A2R6NGQ1</accession>
<dbReference type="AlphaFoldDB" id="A0A2R6NGQ1"/>
<evidence type="ECO:0000313" key="1">
    <source>
        <dbReference type="EMBL" id="PSR71503.1"/>
    </source>
</evidence>
<protein>
    <submittedName>
        <fullName evidence="1">Uncharacterized protein</fullName>
    </submittedName>
</protein>
<sequence>MTLWDAVGKGFDVGFVPRGRFGVEFATNGEPLEEGREDERCRVRTSFMDDDLGIDAGGFVGMHLELTQHARGLEDDCMRGPFISGMGMDVDVDLAEHEVRPALATIDGRKSSNSYLPQAKVVLMFPMPHPILPSVVGLPVLTHQKT</sequence>
<name>A0A2R6NGQ1_9APHY</name>
<dbReference type="Proteomes" id="UP000186601">
    <property type="component" value="Unassembled WGS sequence"/>
</dbReference>
<gene>
    <name evidence="1" type="ORF">PHLCEN_2v12615</name>
</gene>
<comment type="caution">
    <text evidence="1">The sequence shown here is derived from an EMBL/GenBank/DDBJ whole genome shotgun (WGS) entry which is preliminary data.</text>
</comment>
<reference evidence="1 2" key="1">
    <citation type="submission" date="2018-02" db="EMBL/GenBank/DDBJ databases">
        <title>Genome sequence of the basidiomycete white-rot fungus Phlebia centrifuga.</title>
        <authorList>
            <person name="Granchi Z."/>
            <person name="Peng M."/>
            <person name="de Vries R.P."/>
            <person name="Hilden K."/>
            <person name="Makela M.R."/>
            <person name="Grigoriev I."/>
            <person name="Riley R."/>
        </authorList>
    </citation>
    <scope>NUCLEOTIDE SEQUENCE [LARGE SCALE GENOMIC DNA]</scope>
    <source>
        <strain evidence="1 2">FBCC195</strain>
    </source>
</reference>
<dbReference type="EMBL" id="MLYV02001276">
    <property type="protein sequence ID" value="PSR71503.1"/>
    <property type="molecule type" value="Genomic_DNA"/>
</dbReference>
<organism evidence="1 2">
    <name type="scientific">Hermanssonia centrifuga</name>
    <dbReference type="NCBI Taxonomy" id="98765"/>
    <lineage>
        <taxon>Eukaryota</taxon>
        <taxon>Fungi</taxon>
        <taxon>Dikarya</taxon>
        <taxon>Basidiomycota</taxon>
        <taxon>Agaricomycotina</taxon>
        <taxon>Agaricomycetes</taxon>
        <taxon>Polyporales</taxon>
        <taxon>Meruliaceae</taxon>
        <taxon>Hermanssonia</taxon>
    </lineage>
</organism>
<evidence type="ECO:0000313" key="2">
    <source>
        <dbReference type="Proteomes" id="UP000186601"/>
    </source>
</evidence>
<keyword evidence="2" id="KW-1185">Reference proteome</keyword>